<dbReference type="InterPro" id="IPR000276">
    <property type="entry name" value="GPCR_Rhodpsn"/>
</dbReference>
<evidence type="ECO:0000259" key="10">
    <source>
        <dbReference type="PROSITE" id="PS50262"/>
    </source>
</evidence>
<evidence type="ECO:0000256" key="7">
    <source>
        <dbReference type="ARBA" id="ARBA00023136"/>
    </source>
</evidence>
<dbReference type="GO" id="GO:0016787">
    <property type="term" value="F:hydrolase activity"/>
    <property type="evidence" value="ECO:0007669"/>
    <property type="project" value="UniProtKB-KW"/>
</dbReference>
<name>A0A9D3XJZ9_9SAUR</name>
<dbReference type="PANTHER" id="PTHR18934:SF221">
    <property type="entry name" value="ATP-DEPENDENT RNA HELICASE DHX34-RELATED"/>
    <property type="match status" value="1"/>
</dbReference>
<dbReference type="Proteomes" id="UP000827986">
    <property type="component" value="Unassembled WGS sequence"/>
</dbReference>
<dbReference type="PANTHER" id="PTHR18934">
    <property type="entry name" value="ATP-DEPENDENT RNA HELICASE"/>
    <property type="match status" value="1"/>
</dbReference>
<evidence type="ECO:0000256" key="1">
    <source>
        <dbReference type="ARBA" id="ARBA00004651"/>
    </source>
</evidence>
<comment type="subcellular location">
    <subcellularLocation>
        <location evidence="1">Cell membrane</location>
        <topology evidence="1">Multi-pass membrane protein</topology>
    </subcellularLocation>
</comment>
<protein>
    <recommendedName>
        <fullName evidence="15">ATP-dependent RNA helicase DHX34</fullName>
    </recommendedName>
</protein>
<dbReference type="GO" id="GO:0003723">
    <property type="term" value="F:RNA binding"/>
    <property type="evidence" value="ECO:0007669"/>
    <property type="project" value="TreeGrafter"/>
</dbReference>
<accession>A0A9D3XJZ9</accession>
<gene>
    <name evidence="13" type="ORF">KIL84_002031</name>
</gene>
<dbReference type="InterPro" id="IPR002234">
    <property type="entry name" value="Anphylx_rcpt_C3a/C5a1-2"/>
</dbReference>
<dbReference type="GO" id="GO:0006935">
    <property type="term" value="P:chemotaxis"/>
    <property type="evidence" value="ECO:0007669"/>
    <property type="project" value="InterPro"/>
</dbReference>
<feature type="transmembrane region" description="Helical" evidence="9">
    <location>
        <begin position="106"/>
        <end position="127"/>
    </location>
</feature>
<keyword evidence="5" id="KW-0067">ATP-binding</keyword>
<feature type="region of interest" description="Disordered" evidence="8">
    <location>
        <begin position="1588"/>
        <end position="1649"/>
    </location>
</feature>
<dbReference type="Pfam" id="PF00001">
    <property type="entry name" value="7tm_1"/>
    <property type="match status" value="2"/>
</dbReference>
<dbReference type="SUPFAM" id="SSF52540">
    <property type="entry name" value="P-loop containing nucleoside triphosphate hydrolases"/>
    <property type="match status" value="1"/>
</dbReference>
<reference evidence="13" key="1">
    <citation type="submission" date="2021-09" db="EMBL/GenBank/DDBJ databases">
        <title>The genome of Mauremys mutica provides insights into the evolution of semi-aquatic lifestyle.</title>
        <authorList>
            <person name="Gong S."/>
            <person name="Gao Y."/>
        </authorList>
    </citation>
    <scope>NUCLEOTIDE SEQUENCE</scope>
    <source>
        <strain evidence="13">MM-2020</strain>
        <tissue evidence="13">Muscle</tissue>
    </source>
</reference>
<dbReference type="PRINTS" id="PR00237">
    <property type="entry name" value="GPCRRHODOPSN"/>
</dbReference>
<dbReference type="Gene3D" id="1.20.1070.10">
    <property type="entry name" value="Rhodopsin 7-helix transmembrane proteins"/>
    <property type="match status" value="2"/>
</dbReference>
<comment type="caution">
    <text evidence="13">The sequence shown here is derived from an EMBL/GenBank/DDBJ whole genome shotgun (WGS) entry which is preliminary data.</text>
</comment>
<keyword evidence="3 9" id="KW-0812">Transmembrane</keyword>
<organism evidence="13 14">
    <name type="scientific">Mauremys mutica</name>
    <name type="common">yellowpond turtle</name>
    <dbReference type="NCBI Taxonomy" id="74926"/>
    <lineage>
        <taxon>Eukaryota</taxon>
        <taxon>Metazoa</taxon>
        <taxon>Chordata</taxon>
        <taxon>Craniata</taxon>
        <taxon>Vertebrata</taxon>
        <taxon>Euteleostomi</taxon>
        <taxon>Archelosauria</taxon>
        <taxon>Testudinata</taxon>
        <taxon>Testudines</taxon>
        <taxon>Cryptodira</taxon>
        <taxon>Durocryptodira</taxon>
        <taxon>Testudinoidea</taxon>
        <taxon>Geoemydidae</taxon>
        <taxon>Geoemydinae</taxon>
        <taxon>Mauremys</taxon>
    </lineage>
</organism>
<evidence type="ECO:0000256" key="9">
    <source>
        <dbReference type="SAM" id="Phobius"/>
    </source>
</evidence>
<evidence type="ECO:0000256" key="5">
    <source>
        <dbReference type="ARBA" id="ARBA00022806"/>
    </source>
</evidence>
<dbReference type="InterPro" id="IPR007502">
    <property type="entry name" value="Helicase-assoc_dom"/>
</dbReference>
<dbReference type="PROSITE" id="PS51194">
    <property type="entry name" value="HELICASE_CTER"/>
    <property type="match status" value="1"/>
</dbReference>
<keyword evidence="6 9" id="KW-1133">Transmembrane helix</keyword>
<dbReference type="SMART" id="SM00487">
    <property type="entry name" value="DEXDc"/>
    <property type="match status" value="1"/>
</dbReference>
<feature type="region of interest" description="Disordered" evidence="8">
    <location>
        <begin position="866"/>
        <end position="905"/>
    </location>
</feature>
<dbReference type="GO" id="GO:0004386">
    <property type="term" value="F:helicase activity"/>
    <property type="evidence" value="ECO:0007669"/>
    <property type="project" value="UniProtKB-KW"/>
</dbReference>
<dbReference type="GO" id="GO:0004875">
    <property type="term" value="F:complement receptor activity"/>
    <property type="evidence" value="ECO:0007669"/>
    <property type="project" value="InterPro"/>
</dbReference>
<dbReference type="Gene3D" id="1.20.120.1080">
    <property type="match status" value="1"/>
</dbReference>
<feature type="transmembrane region" description="Helical" evidence="9">
    <location>
        <begin position="165"/>
        <end position="187"/>
    </location>
</feature>
<dbReference type="EMBL" id="JAHDVG010000469">
    <property type="protein sequence ID" value="KAH1181097.1"/>
    <property type="molecule type" value="Genomic_DNA"/>
</dbReference>
<feature type="domain" description="G-protein coupled receptors family 1 profile" evidence="10">
    <location>
        <begin position="51"/>
        <end position="258"/>
    </location>
</feature>
<dbReference type="InterPro" id="IPR027417">
    <property type="entry name" value="P-loop_NTPase"/>
</dbReference>
<sequence length="1999" mass="210723">MSVTELYGDYDPDSYGNFTAPSFDVTDPQPTPILWASLVLYSLVFLLGVPGNAAVIWVTGFRMKRTVNTVWFLNLAVADLLCCLALPFLAVPVARGNRWELGDLACKLLPSLTILNMFASVLLLMAISVDRCALEFSDQVTCVLDYARVASYQTTVEVSVATFRFAAGFLVPFVVIATCYGLVLARVRGSCLVRWHRPTVVVLVVIVGFFVCWLPYHVVGLILAAHAPSARLYKLADTTQPLVVSLAYVNSCLNPIIYVGMGRGFRGLVQSRLADVLQEEGAALGAGWHLTRSLCCAAGGGSSWVAPDPVSVLPGGVAGSSWAVQLPNPVSVLRSVAGSSQAVQLPDLVSVLQGDVAGSSRVAPDLVSVLRSGVAGSRRVAPDLVSVLRGGVAGSSQVAPDLVSVLCGGVAGSSRVAPDPVSVLHGGVAGSSRVAPDLVSVLHGGVAGSSRVAPDPVSVLCGGVAGSSRVAPDPVSVLRGGVAGSNQVAPDPVSVLCGGVAGSSRVAPDPVSVLRGGVAGSSRVAPDLVSVLRGGVAGSSQVAPDPVSVLRGSVAGSSRVAPDLVSVLCGGVAGSSRVAPNPVSVLRGGVAGSSQVAPDLVSVLCGGVAGSSRVAPNPVSVLRGGVAGSSRVAPDPVSVLCGGVAGSSRVAPDLVSVLRSSVAGSSRVAPDLVSVLRGGVAGSSQVAPDLVSVLCGGVAGSSRVAPDLVSVLRSSVAGSSRVAPDLVSVLRGSVAGSSRVAPDLVSVLRSSVAGSSRVAPDLVSVLRGSVAGSSRVAPNPVSVLHGGVAGSSRVAPDPVSVLRGGVAGSSQVAPDPVSVLRGGVAGSSRVAPDPVSVLRGGVAGSSQVAPDPVSVLCVLSGSRFPPLGRPKGAEMPSSEKERRAQRRSRDPSPPRGPQGGRWDWSCPETRRRLEELYFREQDYIRAGSEDSRQFWAFFERLQRFQTLKAEGEPAPRAPPARADSSAAPGLAGLPQEYDPRYRINLSVLSGDVEGLARGRSGGPRRGPGVPAERLSQFRAALLHYLDFAQKQSFAKLAKLQRERAALPIAQYRDRLLRAVAQNQVVVVAGDTGCGKSTQVPQYLLAAGYSHVACTQPRRIACISLAKRVGFESLHQYGAEVGYQIRFESTRSPATKILFLTEGLLLRQVQREPALPGYQVLIADEVHERHLHSDFLLGVLRRLLPARPDLKLVLMSATINIRLFAGYFGGAPVVQVPGRLFPITVVYQPIPQEEAAASGKPERLDPRPYLRVLQAIDHKYPPEERGDLLVFLSGVAEIGAVLEAAQAYATHTQRWVVLPLHSTLSLAEQDKVFDMPPPGVRKCIVSTNIAETSVTIDGVRFVMDSGKVKELSYDAQAKLQRLQEFWISRASAEQRKGRAGRTGPGVCYRLYAESDYDAFAPYPVPEIQRVALDALVLQMKSMGLGDPRTFPFLEPPPQSSLETAVRYLREQGALDGAESLTPIGSLLAQLPVDVVIGKMLVLGALFGLAGPVLTVAAALSVQSPFLRPTRTNPDCATARRPLESPHGDPLTLLNTFNEWVQVKSERAGGSRKWCRRRALEEHRLYEAANLRRQFQELLRDHGLLEAVQGPRDSYARQSRHRERRELHRLRRRHEETEGRKRKVLKLQGGEAGSSSDEGEGAGGAGPPGVDIQSEKSHCTAVLLQLTRSGCNQRKAIALQLSCSCHAPAAVREKPLHCSAAAADVLRLQSEKSHCTAVLLQLSRSGCSQRKAIALQLSCSCQAPAAVRKNHCTAALLQLSRSGFSQRKAIALQLSCSCHAPAAVREKPLHCSAPAAVTLRLQSEKSHCTEALLQLSRSGCSKRKAIALQLSCSCHALAAVREKPLHCSSPAAVTLWLQSEKSHCTAALLQLSRSGCSQRKAIALQLSCSCHAPAAVREKPLHCSAPAADMLWLQSEKSHCTAVLLQLSRSGCSQRKAIALQLSCSCRALAAVREKPLHCSAPAAVTLRLQSEKSHCTAALLQLSRSGCSQRKAIALQCSCS</sequence>
<dbReference type="PROSITE" id="PS51192">
    <property type="entry name" value="HELICASE_ATP_BIND_1"/>
    <property type="match status" value="1"/>
</dbReference>
<evidence type="ECO:0000256" key="6">
    <source>
        <dbReference type="ARBA" id="ARBA00022989"/>
    </source>
</evidence>
<dbReference type="CDD" id="cd17979">
    <property type="entry name" value="DEXHc_DHX34"/>
    <property type="match status" value="1"/>
</dbReference>
<evidence type="ECO:0000313" key="13">
    <source>
        <dbReference type="EMBL" id="KAH1181097.1"/>
    </source>
</evidence>
<evidence type="ECO:0000256" key="3">
    <source>
        <dbReference type="ARBA" id="ARBA00022692"/>
    </source>
</evidence>
<dbReference type="PRINTS" id="PR00426">
    <property type="entry name" value="C5ANPHYLTXNR"/>
</dbReference>
<feature type="transmembrane region" description="Helical" evidence="9">
    <location>
        <begin position="199"/>
        <end position="225"/>
    </location>
</feature>
<evidence type="ECO:0000313" key="14">
    <source>
        <dbReference type="Proteomes" id="UP000827986"/>
    </source>
</evidence>
<keyword evidence="2" id="KW-1003">Cell membrane</keyword>
<dbReference type="SMART" id="SM00847">
    <property type="entry name" value="HA2"/>
    <property type="match status" value="1"/>
</dbReference>
<dbReference type="InterPro" id="IPR014001">
    <property type="entry name" value="Helicase_ATP-bd"/>
</dbReference>
<dbReference type="Gene3D" id="3.40.50.300">
    <property type="entry name" value="P-loop containing nucleotide triphosphate hydrolases"/>
    <property type="match status" value="2"/>
</dbReference>
<feature type="compositionally biased region" description="Basic residues" evidence="8">
    <location>
        <begin position="1596"/>
        <end position="1610"/>
    </location>
</feature>
<keyword evidence="5" id="KW-0347">Helicase</keyword>
<keyword evidence="5" id="KW-0547">Nucleotide-binding</keyword>
<keyword evidence="4" id="KW-0378">Hydrolase</keyword>
<feature type="transmembrane region" description="Helical" evidence="9">
    <location>
        <begin position="38"/>
        <end position="59"/>
    </location>
</feature>
<proteinExistence type="predicted"/>
<evidence type="ECO:0000256" key="2">
    <source>
        <dbReference type="ARBA" id="ARBA00022475"/>
    </source>
</evidence>
<dbReference type="FunFam" id="3.40.50.300:FF:000725">
    <property type="entry name" value="probable ATP-dependent RNA helicase DHX34"/>
    <property type="match status" value="1"/>
</dbReference>
<feature type="domain" description="Helicase C-terminal" evidence="12">
    <location>
        <begin position="1254"/>
        <end position="1422"/>
    </location>
</feature>
<evidence type="ECO:0000256" key="4">
    <source>
        <dbReference type="ARBA" id="ARBA00022801"/>
    </source>
</evidence>
<dbReference type="Pfam" id="PF21010">
    <property type="entry name" value="HA2_C"/>
    <property type="match status" value="1"/>
</dbReference>
<evidence type="ECO:0000256" key="8">
    <source>
        <dbReference type="SAM" id="MobiDB-lite"/>
    </source>
</evidence>
<dbReference type="FunFam" id="3.40.50.300:FF:000540">
    <property type="entry name" value="probable ATP-dependent RNA helicase DHX34"/>
    <property type="match status" value="1"/>
</dbReference>
<dbReference type="SUPFAM" id="SSF81321">
    <property type="entry name" value="Family A G protein-coupled receptor-like"/>
    <property type="match status" value="1"/>
</dbReference>
<keyword evidence="14" id="KW-1185">Reference proteome</keyword>
<dbReference type="SMART" id="SM00490">
    <property type="entry name" value="HELICc"/>
    <property type="match status" value="1"/>
</dbReference>
<evidence type="ECO:0000259" key="12">
    <source>
        <dbReference type="PROSITE" id="PS51194"/>
    </source>
</evidence>
<dbReference type="Pfam" id="PF00271">
    <property type="entry name" value="Helicase_C"/>
    <property type="match status" value="1"/>
</dbReference>
<dbReference type="FunFam" id="1.20.120.1080:FF:000013">
    <property type="entry name" value="ATP-dependent RNA helicase DHX34"/>
    <property type="match status" value="1"/>
</dbReference>
<evidence type="ECO:0000259" key="11">
    <source>
        <dbReference type="PROSITE" id="PS51192"/>
    </source>
</evidence>
<dbReference type="CDD" id="cd18791">
    <property type="entry name" value="SF2_C_RHA"/>
    <property type="match status" value="1"/>
</dbReference>
<evidence type="ECO:0008006" key="15">
    <source>
        <dbReference type="Google" id="ProtNLM"/>
    </source>
</evidence>
<feature type="transmembrane region" description="Helical" evidence="9">
    <location>
        <begin position="71"/>
        <end position="94"/>
    </location>
</feature>
<dbReference type="PROSITE" id="PS50262">
    <property type="entry name" value="G_PROTEIN_RECEP_F1_2"/>
    <property type="match status" value="1"/>
</dbReference>
<feature type="compositionally biased region" description="Basic and acidic residues" evidence="8">
    <location>
        <begin position="877"/>
        <end position="892"/>
    </location>
</feature>
<dbReference type="InterPro" id="IPR001650">
    <property type="entry name" value="Helicase_C-like"/>
</dbReference>
<dbReference type="GO" id="GO:0004930">
    <property type="term" value="F:G protein-coupled receptor activity"/>
    <property type="evidence" value="ECO:0007669"/>
    <property type="project" value="InterPro"/>
</dbReference>
<feature type="domain" description="Helicase ATP-binding" evidence="11">
    <location>
        <begin position="1056"/>
        <end position="1216"/>
    </location>
</feature>
<dbReference type="InterPro" id="IPR017452">
    <property type="entry name" value="GPCR_Rhodpsn_7TM"/>
</dbReference>
<keyword evidence="7 9" id="KW-0472">Membrane</keyword>
<dbReference type="GO" id="GO:0005886">
    <property type="term" value="C:plasma membrane"/>
    <property type="evidence" value="ECO:0007669"/>
    <property type="project" value="UniProtKB-SubCell"/>
</dbReference>